<dbReference type="GO" id="GO:0000160">
    <property type="term" value="P:phosphorelay signal transduction system"/>
    <property type="evidence" value="ECO:0007669"/>
    <property type="project" value="InterPro"/>
</dbReference>
<keyword evidence="1 2" id="KW-0597">Phosphoprotein</keyword>
<dbReference type="Gene3D" id="3.40.50.2300">
    <property type="match status" value="1"/>
</dbReference>
<proteinExistence type="predicted"/>
<organism evidence="4 5">
    <name type="scientific">Mucilaginibacter aquatilis</name>
    <dbReference type="NCBI Taxonomy" id="1517760"/>
    <lineage>
        <taxon>Bacteria</taxon>
        <taxon>Pseudomonadati</taxon>
        <taxon>Bacteroidota</taxon>
        <taxon>Sphingobacteriia</taxon>
        <taxon>Sphingobacteriales</taxon>
        <taxon>Sphingobacteriaceae</taxon>
        <taxon>Mucilaginibacter</taxon>
    </lineage>
</organism>
<dbReference type="InterPro" id="IPR011006">
    <property type="entry name" value="CheY-like_superfamily"/>
</dbReference>
<feature type="domain" description="Response regulatory" evidence="3">
    <location>
        <begin position="4"/>
        <end position="118"/>
    </location>
</feature>
<dbReference type="RefSeq" id="WP_157539764.1">
    <property type="nucleotide sequence ID" value="NZ_WQLA01000001.1"/>
</dbReference>
<name>A0A6I4I937_9SPHI</name>
<dbReference type="PROSITE" id="PS50110">
    <property type="entry name" value="RESPONSE_REGULATORY"/>
    <property type="match status" value="1"/>
</dbReference>
<dbReference type="InterPro" id="IPR001789">
    <property type="entry name" value="Sig_transdc_resp-reg_receiver"/>
</dbReference>
<evidence type="ECO:0000256" key="1">
    <source>
        <dbReference type="ARBA" id="ARBA00022553"/>
    </source>
</evidence>
<dbReference type="SMART" id="SM00448">
    <property type="entry name" value="REC"/>
    <property type="match status" value="1"/>
</dbReference>
<dbReference type="InterPro" id="IPR050595">
    <property type="entry name" value="Bact_response_regulator"/>
</dbReference>
<evidence type="ECO:0000313" key="4">
    <source>
        <dbReference type="EMBL" id="MVN89979.1"/>
    </source>
</evidence>
<dbReference type="PANTHER" id="PTHR44591">
    <property type="entry name" value="STRESS RESPONSE REGULATOR PROTEIN 1"/>
    <property type="match status" value="1"/>
</dbReference>
<accession>A0A6I4I937</accession>
<dbReference type="EMBL" id="WQLA01000001">
    <property type="protein sequence ID" value="MVN89979.1"/>
    <property type="molecule type" value="Genomic_DNA"/>
</dbReference>
<dbReference type="Pfam" id="PF00072">
    <property type="entry name" value="Response_reg"/>
    <property type="match status" value="1"/>
</dbReference>
<evidence type="ECO:0000259" key="3">
    <source>
        <dbReference type="PROSITE" id="PS50110"/>
    </source>
</evidence>
<comment type="caution">
    <text evidence="4">The sequence shown here is derived from an EMBL/GenBank/DDBJ whole genome shotgun (WGS) entry which is preliminary data.</text>
</comment>
<sequence length="121" mass="13665">MLKRILVLDDNMDILDIVHEVLTYEQFEVKSTSDSSGIITIAENYNPDLIILDFKLMDTNGGDICRSMKSHKILHKTPVIIFSAYTTNNVDFYSFGCDAVIAKPFDLTELINTVNQCLSLN</sequence>
<dbReference type="PANTHER" id="PTHR44591:SF3">
    <property type="entry name" value="RESPONSE REGULATORY DOMAIN-CONTAINING PROTEIN"/>
    <property type="match status" value="1"/>
</dbReference>
<dbReference type="SUPFAM" id="SSF52172">
    <property type="entry name" value="CheY-like"/>
    <property type="match status" value="1"/>
</dbReference>
<evidence type="ECO:0000256" key="2">
    <source>
        <dbReference type="PROSITE-ProRule" id="PRU00169"/>
    </source>
</evidence>
<gene>
    <name evidence="4" type="ORF">GO816_02470</name>
</gene>
<reference evidence="4 5" key="1">
    <citation type="submission" date="2019-12" db="EMBL/GenBank/DDBJ databases">
        <title>Mucilaginibacter sp. HME9299 genome sequencing and assembly.</title>
        <authorList>
            <person name="Kang H."/>
            <person name="Kim H."/>
            <person name="Joh K."/>
        </authorList>
    </citation>
    <scope>NUCLEOTIDE SEQUENCE [LARGE SCALE GENOMIC DNA]</scope>
    <source>
        <strain evidence="4 5">HME9299</strain>
    </source>
</reference>
<evidence type="ECO:0000313" key="5">
    <source>
        <dbReference type="Proteomes" id="UP000434850"/>
    </source>
</evidence>
<dbReference type="OrthoDB" id="795853at2"/>
<protein>
    <submittedName>
        <fullName evidence="4">Response regulator</fullName>
    </submittedName>
</protein>
<dbReference type="AlphaFoldDB" id="A0A6I4I937"/>
<dbReference type="Proteomes" id="UP000434850">
    <property type="component" value="Unassembled WGS sequence"/>
</dbReference>
<keyword evidence="5" id="KW-1185">Reference proteome</keyword>
<feature type="modified residue" description="4-aspartylphosphate" evidence="2">
    <location>
        <position position="53"/>
    </location>
</feature>